<evidence type="ECO:0000313" key="1">
    <source>
        <dbReference type="EMBL" id="MBX63494.1"/>
    </source>
</evidence>
<sequence length="42" mass="4782">MQPGYKRKQEGSSIPCKIKCRCESCQDGQSQLMKLKPLVIQL</sequence>
<accession>A0A2P2Q970</accession>
<dbReference type="AlphaFoldDB" id="A0A2P2Q970"/>
<dbReference type="EMBL" id="GGEC01083010">
    <property type="protein sequence ID" value="MBX63494.1"/>
    <property type="molecule type" value="Transcribed_RNA"/>
</dbReference>
<proteinExistence type="predicted"/>
<name>A0A2P2Q970_RHIMU</name>
<organism evidence="1">
    <name type="scientific">Rhizophora mucronata</name>
    <name type="common">Asiatic mangrove</name>
    <dbReference type="NCBI Taxonomy" id="61149"/>
    <lineage>
        <taxon>Eukaryota</taxon>
        <taxon>Viridiplantae</taxon>
        <taxon>Streptophyta</taxon>
        <taxon>Embryophyta</taxon>
        <taxon>Tracheophyta</taxon>
        <taxon>Spermatophyta</taxon>
        <taxon>Magnoliopsida</taxon>
        <taxon>eudicotyledons</taxon>
        <taxon>Gunneridae</taxon>
        <taxon>Pentapetalae</taxon>
        <taxon>rosids</taxon>
        <taxon>fabids</taxon>
        <taxon>Malpighiales</taxon>
        <taxon>Rhizophoraceae</taxon>
        <taxon>Rhizophora</taxon>
    </lineage>
</organism>
<reference evidence="1" key="1">
    <citation type="submission" date="2018-02" db="EMBL/GenBank/DDBJ databases">
        <title>Rhizophora mucronata_Transcriptome.</title>
        <authorList>
            <person name="Meera S.P."/>
            <person name="Sreeshan A."/>
            <person name="Augustine A."/>
        </authorList>
    </citation>
    <scope>NUCLEOTIDE SEQUENCE</scope>
    <source>
        <tissue evidence="1">Leaf</tissue>
    </source>
</reference>
<protein>
    <submittedName>
        <fullName evidence="1">Uncharacterized protein</fullName>
    </submittedName>
</protein>